<keyword evidence="4" id="KW-0479">Metal-binding</keyword>
<keyword evidence="5" id="KW-0460">Magnesium</keyword>
<comment type="cofactor">
    <cofactor evidence="1">
        <name>Mg(2+)</name>
        <dbReference type="ChEBI" id="CHEBI:18420"/>
    </cofactor>
</comment>
<dbReference type="Gene3D" id="1.10.600.10">
    <property type="entry name" value="Farnesyl Diphosphate Synthase"/>
    <property type="match status" value="1"/>
</dbReference>
<evidence type="ECO:0000313" key="8">
    <source>
        <dbReference type="Proteomes" id="UP001199916"/>
    </source>
</evidence>
<evidence type="ECO:0000256" key="5">
    <source>
        <dbReference type="ARBA" id="ARBA00022842"/>
    </source>
</evidence>
<name>A0ABS8YC28_9BACL</name>
<dbReference type="SFLD" id="SFLDS00005">
    <property type="entry name" value="Isoprenoid_Synthase_Type_I"/>
    <property type="match status" value="1"/>
</dbReference>
<reference evidence="7 8" key="1">
    <citation type="submission" date="2021-11" db="EMBL/GenBank/DDBJ databases">
        <title>Draft genome sequence of Paenibacillus profundus YoMME, a new Gram-positive bacteria with exoelectrogenic properties.</title>
        <authorList>
            <person name="Hubenova Y."/>
            <person name="Hubenova E."/>
            <person name="Manasiev Y."/>
            <person name="Peykov S."/>
            <person name="Mitov M."/>
        </authorList>
    </citation>
    <scope>NUCLEOTIDE SEQUENCE [LARGE SCALE GENOMIC DNA]</scope>
    <source>
        <strain evidence="7 8">YoMME</strain>
    </source>
</reference>
<dbReference type="CDD" id="cd00685">
    <property type="entry name" value="Trans_IPPS_HT"/>
    <property type="match status" value="1"/>
</dbReference>
<gene>
    <name evidence="7" type="ORF">LQV63_07525</name>
</gene>
<dbReference type="PROSITE" id="PS00723">
    <property type="entry name" value="POLYPRENYL_SYNTHASE_1"/>
    <property type="match status" value="1"/>
</dbReference>
<comment type="similarity">
    <text evidence="2 6">Belongs to the FPP/GGPP synthase family.</text>
</comment>
<proteinExistence type="inferred from homology"/>
<keyword evidence="3 6" id="KW-0808">Transferase</keyword>
<evidence type="ECO:0000256" key="4">
    <source>
        <dbReference type="ARBA" id="ARBA00022723"/>
    </source>
</evidence>
<evidence type="ECO:0000256" key="2">
    <source>
        <dbReference type="ARBA" id="ARBA00006706"/>
    </source>
</evidence>
<evidence type="ECO:0000256" key="6">
    <source>
        <dbReference type="RuleBase" id="RU004466"/>
    </source>
</evidence>
<dbReference type="Proteomes" id="UP001199916">
    <property type="component" value="Unassembled WGS sequence"/>
</dbReference>
<dbReference type="EMBL" id="JAJNBZ010000004">
    <property type="protein sequence ID" value="MCE5169156.1"/>
    <property type="molecule type" value="Genomic_DNA"/>
</dbReference>
<protein>
    <submittedName>
        <fullName evidence="7">Polyprenyl synthetase family protein</fullName>
    </submittedName>
</protein>
<dbReference type="PANTHER" id="PTHR12001">
    <property type="entry name" value="GERANYLGERANYL PYROPHOSPHATE SYNTHASE"/>
    <property type="match status" value="1"/>
</dbReference>
<accession>A0ABS8YC28</accession>
<evidence type="ECO:0000256" key="3">
    <source>
        <dbReference type="ARBA" id="ARBA00022679"/>
    </source>
</evidence>
<dbReference type="PANTHER" id="PTHR12001:SF69">
    <property type="entry name" value="ALL TRANS-POLYPRENYL-DIPHOSPHATE SYNTHASE PDSS1"/>
    <property type="match status" value="1"/>
</dbReference>
<comment type="caution">
    <text evidence="7">The sequence shown here is derived from an EMBL/GenBank/DDBJ whole genome shotgun (WGS) entry which is preliminary data.</text>
</comment>
<dbReference type="InterPro" id="IPR033749">
    <property type="entry name" value="Polyprenyl_synt_CS"/>
</dbReference>
<evidence type="ECO:0000256" key="1">
    <source>
        <dbReference type="ARBA" id="ARBA00001946"/>
    </source>
</evidence>
<sequence>MKSYNDSLHEQLNIPLQRINRDLERIVLHDPDVSSRSIVAQSVLELIRAGGKRLRPMMTIVGSRFGTEPESDDAYRLAAVVELIHAASLVHDDILDQADMRRGQPALHRKTGIYKAVHIGNYMMSRVIELMTSNVQEPERYIQDVASVTTTQLCIGEYQQMHHRYNFELSLDEYWEKTRNKTALLMATCLQVGAKASDADDRVSELLYAFGDHLGMAFQVRDDIMDFTKSAEQLGKPAGADLRNGHATLPVILAMKDEAVASRLRELRSTSPDAAFDEAIEFIRASGALDQALLMSHDFMQRAWGIIDQLSDFNAHEDLRTLWNYFEERTY</sequence>
<dbReference type="InterPro" id="IPR000092">
    <property type="entry name" value="Polyprenyl_synt"/>
</dbReference>
<dbReference type="SUPFAM" id="SSF48576">
    <property type="entry name" value="Terpenoid synthases"/>
    <property type="match status" value="1"/>
</dbReference>
<organism evidence="7 8">
    <name type="scientific">Paenibacillus profundus</name>
    <dbReference type="NCBI Taxonomy" id="1173085"/>
    <lineage>
        <taxon>Bacteria</taxon>
        <taxon>Bacillati</taxon>
        <taxon>Bacillota</taxon>
        <taxon>Bacilli</taxon>
        <taxon>Bacillales</taxon>
        <taxon>Paenibacillaceae</taxon>
        <taxon>Paenibacillus</taxon>
    </lineage>
</organism>
<dbReference type="InterPro" id="IPR008949">
    <property type="entry name" value="Isoprenoid_synthase_dom_sf"/>
</dbReference>
<dbReference type="PROSITE" id="PS00444">
    <property type="entry name" value="POLYPRENYL_SYNTHASE_2"/>
    <property type="match status" value="1"/>
</dbReference>
<keyword evidence="8" id="KW-1185">Reference proteome</keyword>
<evidence type="ECO:0000313" key="7">
    <source>
        <dbReference type="EMBL" id="MCE5169156.1"/>
    </source>
</evidence>
<dbReference type="RefSeq" id="WP_019420412.1">
    <property type="nucleotide sequence ID" value="NZ_JAJNBZ010000004.1"/>
</dbReference>
<dbReference type="Pfam" id="PF00348">
    <property type="entry name" value="polyprenyl_synt"/>
    <property type="match status" value="1"/>
</dbReference>